<comment type="caution">
    <text evidence="2">The sequence shown here is derived from an EMBL/GenBank/DDBJ whole genome shotgun (WGS) entry which is preliminary data.</text>
</comment>
<keyword evidence="1" id="KW-0812">Transmembrane</keyword>
<organism evidence="2 3">
    <name type="scientific">Orchesella cincta</name>
    <name type="common">Springtail</name>
    <name type="synonym">Podura cincta</name>
    <dbReference type="NCBI Taxonomy" id="48709"/>
    <lineage>
        <taxon>Eukaryota</taxon>
        <taxon>Metazoa</taxon>
        <taxon>Ecdysozoa</taxon>
        <taxon>Arthropoda</taxon>
        <taxon>Hexapoda</taxon>
        <taxon>Collembola</taxon>
        <taxon>Entomobryomorpha</taxon>
        <taxon>Entomobryoidea</taxon>
        <taxon>Orchesellidae</taxon>
        <taxon>Orchesellinae</taxon>
        <taxon>Orchesella</taxon>
    </lineage>
</organism>
<keyword evidence="1" id="KW-0472">Membrane</keyword>
<dbReference type="Proteomes" id="UP000094527">
    <property type="component" value="Unassembled WGS sequence"/>
</dbReference>
<name>A0A1D2N612_ORCCI</name>
<dbReference type="EMBL" id="LJIJ01000191">
    <property type="protein sequence ID" value="ODN00697.1"/>
    <property type="molecule type" value="Genomic_DNA"/>
</dbReference>
<feature type="transmembrane region" description="Helical" evidence="1">
    <location>
        <begin position="117"/>
        <end position="139"/>
    </location>
</feature>
<reference evidence="2 3" key="1">
    <citation type="journal article" date="2016" name="Genome Biol. Evol.">
        <title>Gene Family Evolution Reflects Adaptation to Soil Environmental Stressors in the Genome of the Collembolan Orchesella cincta.</title>
        <authorList>
            <person name="Faddeeva-Vakhrusheva A."/>
            <person name="Derks M.F."/>
            <person name="Anvar S.Y."/>
            <person name="Agamennone V."/>
            <person name="Suring W."/>
            <person name="Smit S."/>
            <person name="van Straalen N.M."/>
            <person name="Roelofs D."/>
        </authorList>
    </citation>
    <scope>NUCLEOTIDE SEQUENCE [LARGE SCALE GENOMIC DNA]</scope>
    <source>
        <tissue evidence="2">Mixed pool</tissue>
    </source>
</reference>
<evidence type="ECO:0000313" key="3">
    <source>
        <dbReference type="Proteomes" id="UP000094527"/>
    </source>
</evidence>
<dbReference type="AlphaFoldDB" id="A0A1D2N612"/>
<evidence type="ECO:0000313" key="2">
    <source>
        <dbReference type="EMBL" id="ODN00697.1"/>
    </source>
</evidence>
<proteinExistence type="predicted"/>
<feature type="non-terminal residue" evidence="2">
    <location>
        <position position="1"/>
    </location>
</feature>
<dbReference type="OrthoDB" id="5979286at2759"/>
<protein>
    <submittedName>
        <fullName evidence="2">Pecanex-like protein 4</fullName>
    </submittedName>
</protein>
<feature type="non-terminal residue" evidence="2">
    <location>
        <position position="213"/>
    </location>
</feature>
<sequence length="213" mass="24179">LHVWITLELVTEHLESSLKKSLDLVVHSLQQLLPCILTIRFYALAVTEPHNSTINIIVAYLYRFVVFRSEDSPMKFVILLFIVSICHTVLKRFLQYFRMVVIFTHSTFSSSLLDKKYVAVATLISAPVSISSLLITSVVKGMTLVPLFTLPVFTIGFPRPRSFWKGIWFNKSCGQNETQKIMPIASSVDWTIYADAAPFLVLAFAKRSEESKS</sequence>
<keyword evidence="3" id="KW-1185">Reference proteome</keyword>
<keyword evidence="1" id="KW-1133">Transmembrane helix</keyword>
<feature type="transmembrane region" description="Helical" evidence="1">
    <location>
        <begin position="76"/>
        <end position="97"/>
    </location>
</feature>
<accession>A0A1D2N612</accession>
<evidence type="ECO:0000256" key="1">
    <source>
        <dbReference type="SAM" id="Phobius"/>
    </source>
</evidence>
<gene>
    <name evidence="2" type="ORF">Ocin01_05984</name>
</gene>